<sequence>MAGNKKVLRLFSSGYPLEVNTNMQKFEDEDGTTEFTYSLGNILVTMKITEKICSGCVKQVYIDLFQNNGMGSFAKLTLQLSENKRYGILCNYMNTTFGGSYSSIKNNYCAPPLPEREVIRYFSLESGSGGCFTLEKKKDEYDATVVRVKATHDFIVGEETMHVKVKIGYDDGGREKGLNVEVDGPVKLTTDYMNYVVSRSERKMLTAIEEASNGAAVDTGRKSLKMEIRNSNEKPHEIIPYSPKYLVVRKE</sequence>
<dbReference type="AlphaFoldDB" id="A0AAN9MHS1"/>
<proteinExistence type="predicted"/>
<evidence type="ECO:0000313" key="1">
    <source>
        <dbReference type="EMBL" id="KAK7354854.1"/>
    </source>
</evidence>
<evidence type="ECO:0000313" key="2">
    <source>
        <dbReference type="Proteomes" id="UP001374584"/>
    </source>
</evidence>
<organism evidence="1 2">
    <name type="scientific">Phaseolus coccineus</name>
    <name type="common">Scarlet runner bean</name>
    <name type="synonym">Phaseolus multiflorus</name>
    <dbReference type="NCBI Taxonomy" id="3886"/>
    <lineage>
        <taxon>Eukaryota</taxon>
        <taxon>Viridiplantae</taxon>
        <taxon>Streptophyta</taxon>
        <taxon>Embryophyta</taxon>
        <taxon>Tracheophyta</taxon>
        <taxon>Spermatophyta</taxon>
        <taxon>Magnoliopsida</taxon>
        <taxon>eudicotyledons</taxon>
        <taxon>Gunneridae</taxon>
        <taxon>Pentapetalae</taxon>
        <taxon>rosids</taxon>
        <taxon>fabids</taxon>
        <taxon>Fabales</taxon>
        <taxon>Fabaceae</taxon>
        <taxon>Papilionoideae</taxon>
        <taxon>50 kb inversion clade</taxon>
        <taxon>NPAAA clade</taxon>
        <taxon>indigoferoid/millettioid clade</taxon>
        <taxon>Phaseoleae</taxon>
        <taxon>Phaseolus</taxon>
    </lineage>
</organism>
<accession>A0AAN9MHS1</accession>
<protein>
    <submittedName>
        <fullName evidence="1">Uncharacterized protein</fullName>
    </submittedName>
</protein>
<dbReference type="EMBL" id="JAYMYR010000007">
    <property type="protein sequence ID" value="KAK7354854.1"/>
    <property type="molecule type" value="Genomic_DNA"/>
</dbReference>
<comment type="caution">
    <text evidence="1">The sequence shown here is derived from an EMBL/GenBank/DDBJ whole genome shotgun (WGS) entry which is preliminary data.</text>
</comment>
<reference evidence="1 2" key="1">
    <citation type="submission" date="2024-01" db="EMBL/GenBank/DDBJ databases">
        <title>The genomes of 5 underutilized Papilionoideae crops provide insights into root nodulation and disease resistanc.</title>
        <authorList>
            <person name="Jiang F."/>
        </authorList>
    </citation>
    <scope>NUCLEOTIDE SEQUENCE [LARGE SCALE GENOMIC DNA]</scope>
    <source>
        <strain evidence="1">JINMINGXINNONG_FW02</strain>
        <tissue evidence="1">Leaves</tissue>
    </source>
</reference>
<keyword evidence="2" id="KW-1185">Reference proteome</keyword>
<gene>
    <name evidence="1" type="ORF">VNO80_20396</name>
</gene>
<name>A0AAN9MHS1_PHACN</name>
<dbReference type="Proteomes" id="UP001374584">
    <property type="component" value="Unassembled WGS sequence"/>
</dbReference>